<feature type="region of interest" description="Disordered" evidence="1">
    <location>
        <begin position="296"/>
        <end position="338"/>
    </location>
</feature>
<evidence type="ECO:0000313" key="4">
    <source>
        <dbReference type="EMBL" id="KAK1011702.1"/>
    </source>
</evidence>
<dbReference type="PANTHER" id="PTHR36223:SF1">
    <property type="entry name" value="TRANSCRIPTION ELONGATION FACTOR EAF N-TERMINAL DOMAIN-CONTAINING PROTEIN"/>
    <property type="match status" value="1"/>
</dbReference>
<feature type="compositionally biased region" description="Basic and acidic residues" evidence="1">
    <location>
        <begin position="154"/>
        <end position="165"/>
    </location>
</feature>
<evidence type="ECO:0000313" key="3">
    <source>
        <dbReference type="EMBL" id="KAK0323928.1"/>
    </source>
</evidence>
<keyword evidence="6" id="KW-1185">Reference proteome</keyword>
<dbReference type="PANTHER" id="PTHR36223">
    <property type="entry name" value="BETA-LACTAMASE-TYPE TRANSPEPTIDASE FOLD DOMAIN CONTAINING PROTEIN"/>
    <property type="match status" value="1"/>
</dbReference>
<dbReference type="Proteomes" id="UP001168146">
    <property type="component" value="Unassembled WGS sequence"/>
</dbReference>
<evidence type="ECO:0000313" key="5">
    <source>
        <dbReference type="Proteomes" id="UP001168146"/>
    </source>
</evidence>
<sequence>MAIHPNLPGLVVSIRANGEDLPEYDEDGAEADERNPNACVKYIEAISGARFYIDYSFDSKTFPHINSNISVDAHLDCGYGSAQRVDPANLRSSYRGSLEWAVRDTKNGRTKHAIMFSELLVSEDAAPDKSLITTLAALGTIEVEVYKVDLQPDKVRKGPKHEGGKGRGQYKARHSAARLEEEPTLLVPDGRISEKLLKGRALTHQATVGPAIPIPSSSGFKSTRIGPPLAVFLFKYRSRGALQALHLIPRSPSPVLLENRPIEELSMDDMRELIRRQRVNGNTRVETKVKGEFKREREISANESDGDDVEVVEHHSKRKRTTGRRASSVSVVDLCDDE</sequence>
<feature type="region of interest" description="Disordered" evidence="1">
    <location>
        <begin position="154"/>
        <end position="179"/>
    </location>
</feature>
<evidence type="ECO:0000259" key="2">
    <source>
        <dbReference type="Pfam" id="PF25534"/>
    </source>
</evidence>
<dbReference type="EMBL" id="JAUJLE010000009">
    <property type="protein sequence ID" value="KAK1011702.1"/>
    <property type="molecule type" value="Genomic_DNA"/>
</dbReference>
<dbReference type="Pfam" id="PF25534">
    <property type="entry name" value="DUF7918"/>
    <property type="match status" value="1"/>
</dbReference>
<gene>
    <name evidence="3" type="ORF">LTR82_005048</name>
    <name evidence="4" type="ORF">LTR91_002174</name>
</gene>
<reference evidence="3" key="1">
    <citation type="submission" date="2021-12" db="EMBL/GenBank/DDBJ databases">
        <title>Black yeast isolated from Biological Soil Crust.</title>
        <authorList>
            <person name="Kurbessoian T."/>
        </authorList>
    </citation>
    <scope>NUCLEOTIDE SEQUENCE</scope>
    <source>
        <strain evidence="3">CCFEE 5208</strain>
    </source>
</reference>
<dbReference type="InterPro" id="IPR057678">
    <property type="entry name" value="DUF7918"/>
</dbReference>
<dbReference type="EMBL" id="JASUXU010000011">
    <property type="protein sequence ID" value="KAK0323928.1"/>
    <property type="molecule type" value="Genomic_DNA"/>
</dbReference>
<comment type="caution">
    <text evidence="3">The sequence shown here is derived from an EMBL/GenBank/DDBJ whole genome shotgun (WGS) entry which is preliminary data.</text>
</comment>
<evidence type="ECO:0000256" key="1">
    <source>
        <dbReference type="SAM" id="MobiDB-lite"/>
    </source>
</evidence>
<reference evidence="4" key="2">
    <citation type="submission" date="2023-06" db="EMBL/GenBank/DDBJ databases">
        <title>Black Yeasts Isolated from many extreme environments.</title>
        <authorList>
            <person name="Coleine C."/>
            <person name="Stajich J.E."/>
            <person name="Selbmann L."/>
        </authorList>
    </citation>
    <scope>NUCLEOTIDE SEQUENCE</scope>
    <source>
        <strain evidence="4">CCFEE 5200</strain>
    </source>
</reference>
<name>A0AAN6JBG0_9PEZI</name>
<dbReference type="Proteomes" id="UP001175353">
    <property type="component" value="Unassembled WGS sequence"/>
</dbReference>
<dbReference type="AlphaFoldDB" id="A0AAN6JBG0"/>
<evidence type="ECO:0000313" key="6">
    <source>
        <dbReference type="Proteomes" id="UP001175353"/>
    </source>
</evidence>
<proteinExistence type="predicted"/>
<feature type="domain" description="DUF7918" evidence="2">
    <location>
        <begin position="9"/>
        <end position="251"/>
    </location>
</feature>
<protein>
    <recommendedName>
        <fullName evidence="2">DUF7918 domain-containing protein</fullName>
    </recommendedName>
</protein>
<organism evidence="3 5">
    <name type="scientific">Friedmanniomyces endolithicus</name>
    <dbReference type="NCBI Taxonomy" id="329885"/>
    <lineage>
        <taxon>Eukaryota</taxon>
        <taxon>Fungi</taxon>
        <taxon>Dikarya</taxon>
        <taxon>Ascomycota</taxon>
        <taxon>Pezizomycotina</taxon>
        <taxon>Dothideomycetes</taxon>
        <taxon>Dothideomycetidae</taxon>
        <taxon>Mycosphaerellales</taxon>
        <taxon>Teratosphaeriaceae</taxon>
        <taxon>Friedmanniomyces</taxon>
    </lineage>
</organism>
<accession>A0AAN6JBG0</accession>